<evidence type="ECO:0000313" key="9">
    <source>
        <dbReference type="Proteomes" id="UP000732399"/>
    </source>
</evidence>
<name>A0ABX1CRK1_9SPHN</name>
<feature type="compositionally biased region" description="Pro residues" evidence="4">
    <location>
        <begin position="42"/>
        <end position="54"/>
    </location>
</feature>
<evidence type="ECO:0000259" key="7">
    <source>
        <dbReference type="Pfam" id="PF08479"/>
    </source>
</evidence>
<dbReference type="InterPro" id="IPR013686">
    <property type="entry name" value="Polypept-transport_assoc_ShlB"/>
</dbReference>
<accession>A0ABX1CRK1</accession>
<evidence type="ECO:0000256" key="3">
    <source>
        <dbReference type="ARBA" id="ARBA00023237"/>
    </source>
</evidence>
<dbReference type="InterPro" id="IPR051544">
    <property type="entry name" value="TPS_OM_transporter"/>
</dbReference>
<evidence type="ECO:0000256" key="4">
    <source>
        <dbReference type="SAM" id="MobiDB-lite"/>
    </source>
</evidence>
<feature type="region of interest" description="Disordered" evidence="4">
    <location>
        <begin position="35"/>
        <end position="54"/>
    </location>
</feature>
<feature type="domain" description="Haemolysin activator HlyB C-terminal" evidence="6">
    <location>
        <begin position="203"/>
        <end position="509"/>
    </location>
</feature>
<dbReference type="PANTHER" id="PTHR34597:SF6">
    <property type="entry name" value="BLR6126 PROTEIN"/>
    <property type="match status" value="1"/>
</dbReference>
<dbReference type="RefSeq" id="WP_168136106.1">
    <property type="nucleotide sequence ID" value="NZ_JAAVJH010000021.1"/>
</dbReference>
<dbReference type="InterPro" id="IPR005565">
    <property type="entry name" value="Hemolysn_activator_HlyB_C"/>
</dbReference>
<feature type="domain" description="Polypeptide-transport-associated ShlB-type" evidence="7">
    <location>
        <begin position="66"/>
        <end position="137"/>
    </location>
</feature>
<sequence>MKRFLVLCALTGTQTGVAAAQVALDRADPTRIERTLPQAEPGTPPPVDSAPAAPPPIAQAGPITGTVRAIVVVGQDRLPPAVFAEAIAPVVGESLSHTQLAELAGAVADVARARGYPFATASIAPQPVTDGILRVTLDLGRIDAVRVVGVRSPAADRLLTSILATGAPVRQRELERALLLVGDLPGVRVTGSRLARQDGFGILLVTAEQDRASAYVQVDNRGSREVGPARSTVLASVRDVAQSADELSVIVSQTPLQWSEFIFARLRYAAPLNAAGTTAIVSGSLARSRPGGALAALDVEGRSADVAVAIQHPLLRSRARSLFAGVELRALGTDQDLAGQQLRRDRLATLTGTLNGTAAVAGGALRGEVATVAGLPVSGGTRPGSVLASRFDGDSRFLAASYLVDWTASLGKPFSVVLASAGQLASRPLLATAELGVGGPGFGRAYDYAERTGDEGILGSLELRADTGAIVGSVVDRAQLYGFVDGGVVGNLRGGAGGGSLLSSGVGARIGTGRFDWLVELALPMNADRFDTGDKRPRISLRLARAF</sequence>
<keyword evidence="5" id="KW-0732">Signal</keyword>
<keyword evidence="1" id="KW-0472">Membrane</keyword>
<feature type="signal peptide" evidence="5">
    <location>
        <begin position="1"/>
        <end position="20"/>
    </location>
</feature>
<evidence type="ECO:0000256" key="5">
    <source>
        <dbReference type="SAM" id="SignalP"/>
    </source>
</evidence>
<feature type="chain" id="PRO_5045500238" evidence="5">
    <location>
        <begin position="21"/>
        <end position="547"/>
    </location>
</feature>
<dbReference type="Pfam" id="PF08479">
    <property type="entry name" value="POTRA_2"/>
    <property type="match status" value="1"/>
</dbReference>
<protein>
    <submittedName>
        <fullName evidence="8">ShlB/FhaC/HecB family hemolysin secretion/activation protein</fullName>
    </submittedName>
</protein>
<keyword evidence="2" id="KW-0812">Transmembrane</keyword>
<evidence type="ECO:0000256" key="2">
    <source>
        <dbReference type="ARBA" id="ARBA00022692"/>
    </source>
</evidence>
<dbReference type="Pfam" id="PF03865">
    <property type="entry name" value="ShlB"/>
    <property type="match status" value="1"/>
</dbReference>
<keyword evidence="1" id="KW-1134">Transmembrane beta strand</keyword>
<gene>
    <name evidence="8" type="ORF">HBH26_18420</name>
</gene>
<dbReference type="Proteomes" id="UP000732399">
    <property type="component" value="Unassembled WGS sequence"/>
</dbReference>
<dbReference type="Gene3D" id="3.10.20.310">
    <property type="entry name" value="membrane protein fhac"/>
    <property type="match status" value="1"/>
</dbReference>
<evidence type="ECO:0000313" key="8">
    <source>
        <dbReference type="EMBL" id="NJR80556.1"/>
    </source>
</evidence>
<reference evidence="8 9" key="1">
    <citation type="submission" date="2020-03" db="EMBL/GenBank/DDBJ databases">
        <authorList>
            <person name="Wang L."/>
            <person name="He N."/>
            <person name="Li Y."/>
            <person name="Fang Y."/>
            <person name="Zhang F."/>
        </authorList>
    </citation>
    <scope>NUCLEOTIDE SEQUENCE [LARGE SCALE GENOMIC DNA]</scope>
    <source>
        <strain evidence="8 9">36D10-4-7</strain>
    </source>
</reference>
<comment type="caution">
    <text evidence="8">The sequence shown here is derived from an EMBL/GenBank/DDBJ whole genome shotgun (WGS) entry which is preliminary data.</text>
</comment>
<evidence type="ECO:0000259" key="6">
    <source>
        <dbReference type="Pfam" id="PF03865"/>
    </source>
</evidence>
<dbReference type="EMBL" id="JAAVJH010000021">
    <property type="protein sequence ID" value="NJR80556.1"/>
    <property type="molecule type" value="Genomic_DNA"/>
</dbReference>
<dbReference type="Gene3D" id="2.40.160.50">
    <property type="entry name" value="membrane protein fhac: a member of the omp85/tpsb transporter family"/>
    <property type="match status" value="1"/>
</dbReference>
<evidence type="ECO:0000256" key="1">
    <source>
        <dbReference type="ARBA" id="ARBA00022452"/>
    </source>
</evidence>
<keyword evidence="3" id="KW-0998">Cell outer membrane</keyword>
<dbReference type="PANTHER" id="PTHR34597">
    <property type="entry name" value="SLR1661 PROTEIN"/>
    <property type="match status" value="1"/>
</dbReference>
<keyword evidence="9" id="KW-1185">Reference proteome</keyword>
<organism evidence="8 9">
    <name type="scientific">Sphingomonas corticis</name>
    <dbReference type="NCBI Taxonomy" id="2722791"/>
    <lineage>
        <taxon>Bacteria</taxon>
        <taxon>Pseudomonadati</taxon>
        <taxon>Pseudomonadota</taxon>
        <taxon>Alphaproteobacteria</taxon>
        <taxon>Sphingomonadales</taxon>
        <taxon>Sphingomonadaceae</taxon>
        <taxon>Sphingomonas</taxon>
    </lineage>
</organism>
<proteinExistence type="predicted"/>